<proteinExistence type="predicted"/>
<accession>A0A2Z7B6X5</accession>
<gene>
    <name evidence="1" type="ORF">F511_17557</name>
</gene>
<protein>
    <submittedName>
        <fullName evidence="1">Uncharacterized protein</fullName>
    </submittedName>
</protein>
<dbReference type="Proteomes" id="UP000250235">
    <property type="component" value="Unassembled WGS sequence"/>
</dbReference>
<dbReference type="AlphaFoldDB" id="A0A2Z7B6X5"/>
<organism evidence="1 2">
    <name type="scientific">Dorcoceras hygrometricum</name>
    <dbReference type="NCBI Taxonomy" id="472368"/>
    <lineage>
        <taxon>Eukaryota</taxon>
        <taxon>Viridiplantae</taxon>
        <taxon>Streptophyta</taxon>
        <taxon>Embryophyta</taxon>
        <taxon>Tracheophyta</taxon>
        <taxon>Spermatophyta</taxon>
        <taxon>Magnoliopsida</taxon>
        <taxon>eudicotyledons</taxon>
        <taxon>Gunneridae</taxon>
        <taxon>Pentapetalae</taxon>
        <taxon>asterids</taxon>
        <taxon>lamiids</taxon>
        <taxon>Lamiales</taxon>
        <taxon>Gesneriaceae</taxon>
        <taxon>Didymocarpoideae</taxon>
        <taxon>Trichosporeae</taxon>
        <taxon>Loxocarpinae</taxon>
        <taxon>Dorcoceras</taxon>
    </lineage>
</organism>
<sequence>MTVFKSIKMKAGEMMSEFDKRFSSIVIKMASLVKECNNMEISLKRMRALPQYWDVMTLHDHFADLKAYEVKLRMRIEASISQTTKSLVDSNEIPNRSAELMSMMPCHFS</sequence>
<keyword evidence="2" id="KW-1185">Reference proteome</keyword>
<dbReference type="EMBL" id="KV008798">
    <property type="protein sequence ID" value="KZV29953.1"/>
    <property type="molecule type" value="Genomic_DNA"/>
</dbReference>
<name>A0A2Z7B6X5_9LAMI</name>
<evidence type="ECO:0000313" key="2">
    <source>
        <dbReference type="Proteomes" id="UP000250235"/>
    </source>
</evidence>
<reference evidence="1 2" key="1">
    <citation type="journal article" date="2015" name="Proc. Natl. Acad. Sci. U.S.A.">
        <title>The resurrection genome of Boea hygrometrica: A blueprint for survival of dehydration.</title>
        <authorList>
            <person name="Xiao L."/>
            <person name="Yang G."/>
            <person name="Zhang L."/>
            <person name="Yang X."/>
            <person name="Zhao S."/>
            <person name="Ji Z."/>
            <person name="Zhou Q."/>
            <person name="Hu M."/>
            <person name="Wang Y."/>
            <person name="Chen M."/>
            <person name="Xu Y."/>
            <person name="Jin H."/>
            <person name="Xiao X."/>
            <person name="Hu G."/>
            <person name="Bao F."/>
            <person name="Hu Y."/>
            <person name="Wan P."/>
            <person name="Li L."/>
            <person name="Deng X."/>
            <person name="Kuang T."/>
            <person name="Xiang C."/>
            <person name="Zhu J.K."/>
            <person name="Oliver M.J."/>
            <person name="He Y."/>
        </authorList>
    </citation>
    <scope>NUCLEOTIDE SEQUENCE [LARGE SCALE GENOMIC DNA]</scope>
    <source>
        <strain evidence="2">cv. XS01</strain>
    </source>
</reference>
<evidence type="ECO:0000313" key="1">
    <source>
        <dbReference type="EMBL" id="KZV29953.1"/>
    </source>
</evidence>